<dbReference type="KEGG" id="cvn:111129085"/>
<reference evidence="4" key="1">
    <citation type="submission" date="2025-08" db="UniProtKB">
        <authorList>
            <consortium name="RefSeq"/>
        </authorList>
    </citation>
    <scope>IDENTIFICATION</scope>
    <source>
        <tissue evidence="4">Whole sample</tissue>
    </source>
</reference>
<dbReference type="InterPro" id="IPR053041">
    <property type="entry name" value="Transglut-like_Superfamily_Mod"/>
</dbReference>
<dbReference type="Proteomes" id="UP000694844">
    <property type="component" value="Chromosome 4"/>
</dbReference>
<evidence type="ECO:0000313" key="4">
    <source>
        <dbReference type="RefSeq" id="XP_022330879.1"/>
    </source>
</evidence>
<feature type="region of interest" description="Disordered" evidence="1">
    <location>
        <begin position="1"/>
        <end position="49"/>
    </location>
</feature>
<dbReference type="InterPro" id="IPR056564">
    <property type="entry name" value="Ig-like_KY"/>
</dbReference>
<dbReference type="OrthoDB" id="6157724at2759"/>
<dbReference type="PANTHER" id="PTHR47020">
    <property type="entry name" value="HILLARIN"/>
    <property type="match status" value="1"/>
</dbReference>
<dbReference type="AlphaFoldDB" id="A0A8B8DTM9"/>
<dbReference type="RefSeq" id="XP_022330879.1">
    <property type="nucleotide sequence ID" value="XM_022475171.1"/>
</dbReference>
<evidence type="ECO:0000259" key="2">
    <source>
        <dbReference type="Pfam" id="PF23265"/>
    </source>
</evidence>
<feature type="domain" description="KY-like immunoglobulin-like" evidence="2">
    <location>
        <begin position="260"/>
        <end position="432"/>
    </location>
</feature>
<feature type="compositionally biased region" description="Polar residues" evidence="1">
    <location>
        <begin position="24"/>
        <end position="49"/>
    </location>
</feature>
<dbReference type="Gene3D" id="1.20.920.60">
    <property type="match status" value="1"/>
</dbReference>
<feature type="compositionally biased region" description="Low complexity" evidence="1">
    <location>
        <begin position="837"/>
        <end position="852"/>
    </location>
</feature>
<evidence type="ECO:0000256" key="1">
    <source>
        <dbReference type="SAM" id="MobiDB-lite"/>
    </source>
</evidence>
<dbReference type="PANTHER" id="PTHR47020:SF1">
    <property type="entry name" value="HILLARIN"/>
    <property type="match status" value="1"/>
</dbReference>
<name>A0A8B8DTM9_CRAVI</name>
<evidence type="ECO:0000313" key="3">
    <source>
        <dbReference type="Proteomes" id="UP000694844"/>
    </source>
</evidence>
<organism evidence="3 4">
    <name type="scientific">Crassostrea virginica</name>
    <name type="common">Eastern oyster</name>
    <dbReference type="NCBI Taxonomy" id="6565"/>
    <lineage>
        <taxon>Eukaryota</taxon>
        <taxon>Metazoa</taxon>
        <taxon>Spiralia</taxon>
        <taxon>Lophotrochozoa</taxon>
        <taxon>Mollusca</taxon>
        <taxon>Bivalvia</taxon>
        <taxon>Autobranchia</taxon>
        <taxon>Pteriomorphia</taxon>
        <taxon>Ostreida</taxon>
        <taxon>Ostreoidea</taxon>
        <taxon>Ostreidae</taxon>
        <taxon>Crassostrea</taxon>
    </lineage>
</organism>
<feature type="compositionally biased region" description="Polar residues" evidence="1">
    <location>
        <begin position="334"/>
        <end position="346"/>
    </location>
</feature>
<feature type="compositionally biased region" description="Polar residues" evidence="1">
    <location>
        <begin position="785"/>
        <end position="795"/>
    </location>
</feature>
<keyword evidence="3" id="KW-1185">Reference proteome</keyword>
<proteinExistence type="predicted"/>
<accession>A0A8B8DTM9</accession>
<sequence>MSRIKHYVKQPVTIDQMGGGNGKQVDTTSPQTQGTKRSSSNTGKCTSAKTDQIIAPSSPVPVYRRLKPTPPTTARKDAFDINSLKWATKNAYQEVSSMDLASYKTLIALLTKGLTEDTEKAWVFYIWVLNLDLKDQNITKGAIKNSPKGDLKDVQSGVTHIADFYTKLCSHAGLKSVSIEGLRKDESFEIGWTEKSLIKSTWNAVLLKDSWRLLHLEFGKSCHHPKWRFLYFFMDPEDLIQWCYPNESEWQLLSTIYTKHDFLMQPNCKRKCYEMGVKILKPTSGKVKVDQGKISVEVFIDKTHSQNLDSMLDYCLRGKKMLNGLQETSDKSGNHTTRSEVPQSELSTERDNKDVVNSADENQNSGFPQDLKKYVVMQRADSRVVFDVIFPVPGSYILDIKGKTFSTKGGHNTMSDICQFKFLCNKRMQQENGMPLPVVPEIGFGPTPHCLRYGVRPVSHGYGHIYILPKEPVKIRFEFNGKYEFQTEVICVFSSRPKDDFSKCTVLQNKLTVEVSIPDEGQYILRVSAKKENDVDFVNIINYMMIFDKKNSNVELFHKRMMRERLVKAIESGTEEDLEEALKNFQFYRVPDQGEVHRARQKLKYFETKRELGIAMQRRHLMVLETAIQNAKNSPDSKAMKEDIQKAKNLMDRLKKLHPITKLDPSTFSEIRRYTHPTTAVRDVLTATYLLLGHDVESVKSWDYIQSQLAKTGRDSLQHLVLHCDVETVSPSSAELADQLLKPLDEESLRTVSTGTAAVYHWAFQIVQDKMEEMVKEAQEEETKNQQIKSENNRGTKMKPKNTASENNSVTNGNSDRVIADKAMSDKVVPDSDADQLSMRSTTNSRTSSLKSVQAKVASIRKKGDKAMIYNKFDDQPRLERSASQRFFWPKRY</sequence>
<dbReference type="Pfam" id="PF23265">
    <property type="entry name" value="Ig-like_KY"/>
    <property type="match status" value="1"/>
</dbReference>
<protein>
    <submittedName>
        <fullName evidence="4">Uncharacterized protein LOC111129085 isoform X1</fullName>
    </submittedName>
</protein>
<feature type="compositionally biased region" description="Basic and acidic residues" evidence="1">
    <location>
        <begin position="818"/>
        <end position="830"/>
    </location>
</feature>
<gene>
    <name evidence="4" type="primary">LOC111129085</name>
</gene>
<feature type="region of interest" description="Disordered" evidence="1">
    <location>
        <begin position="775"/>
        <end position="854"/>
    </location>
</feature>
<feature type="compositionally biased region" description="Basic and acidic residues" evidence="1">
    <location>
        <begin position="775"/>
        <end position="784"/>
    </location>
</feature>
<dbReference type="GeneID" id="111129085"/>
<feature type="region of interest" description="Disordered" evidence="1">
    <location>
        <begin position="326"/>
        <end position="365"/>
    </location>
</feature>
<feature type="compositionally biased region" description="Polar residues" evidence="1">
    <location>
        <begin position="802"/>
        <end position="815"/>
    </location>
</feature>